<dbReference type="PANTHER" id="PTHR42866:SF1">
    <property type="entry name" value="SPORE COAT POLYSACCHARIDE BIOSYNTHESIS PROTEIN SPSF"/>
    <property type="match status" value="1"/>
</dbReference>
<dbReference type="AlphaFoldDB" id="A0A2G1DG44"/>
<dbReference type="RefSeq" id="WP_099343239.1">
    <property type="nucleotide sequence ID" value="NZ_CP032098.1"/>
</dbReference>
<keyword evidence="3" id="KW-1185">Reference proteome</keyword>
<dbReference type="EMBL" id="NXFY01000020">
    <property type="protein sequence ID" value="PHO17296.1"/>
    <property type="molecule type" value="Genomic_DNA"/>
</dbReference>
<evidence type="ECO:0000313" key="3">
    <source>
        <dbReference type="Proteomes" id="UP000221222"/>
    </source>
</evidence>
<accession>A0A2G1DG44</accession>
<dbReference type="Proteomes" id="UP000262712">
    <property type="component" value="Chromosome"/>
</dbReference>
<evidence type="ECO:0000313" key="1">
    <source>
        <dbReference type="EMBL" id="AXX93549.1"/>
    </source>
</evidence>
<gene>
    <name evidence="1" type="ORF">AMOL_2610</name>
    <name evidence="2" type="ORF">CPU12_11345</name>
</gene>
<dbReference type="InterPro" id="IPR003329">
    <property type="entry name" value="Cytidylyl_trans"/>
</dbReference>
<dbReference type="InterPro" id="IPR029044">
    <property type="entry name" value="Nucleotide-diphossugar_trans"/>
</dbReference>
<evidence type="ECO:0000313" key="2">
    <source>
        <dbReference type="EMBL" id="PHO17296.1"/>
    </source>
</evidence>
<sequence length="241" mass="27736">MKINVSIEARMTSSRLPKKVLKPLGNSTVLEVMINRVLKCELVDEIIVATTTNKDDDAIIKLCEKKGIKHFRGSEDNVFQRVLQAHQKFNTDVIVELTGDCPFIDPKLIDEAIKIYLDNDYEYVSNSIKSTFPIGMAIQVYSLKSLENIKKYGLNSMDKEHVTPQFYTTNRFKTFNICAPKELEFPELSVTLDTKEDYEIITKIMNYFNDDYFSIEQLVNYVRDNPNLLQINGSIKRKGLS</sequence>
<dbReference type="KEGG" id="amol:AMOL_2610"/>
<dbReference type="GO" id="GO:0005829">
    <property type="term" value="C:cytosol"/>
    <property type="evidence" value="ECO:0007669"/>
    <property type="project" value="TreeGrafter"/>
</dbReference>
<dbReference type="Pfam" id="PF02348">
    <property type="entry name" value="CTP_transf_3"/>
    <property type="match status" value="1"/>
</dbReference>
<dbReference type="CDD" id="cd02518">
    <property type="entry name" value="GT2_SpsF"/>
    <property type="match status" value="1"/>
</dbReference>
<dbReference type="PANTHER" id="PTHR42866">
    <property type="entry name" value="3-DEOXY-MANNO-OCTULOSONATE CYTIDYLYLTRANSFERASE"/>
    <property type="match status" value="1"/>
</dbReference>
<protein>
    <submittedName>
        <fullName evidence="1">SpsF family polysaccharide biosynthesis protein</fullName>
    </submittedName>
</protein>
<reference evidence="1 4" key="2">
    <citation type="submission" date="2018-08" db="EMBL/GenBank/DDBJ databases">
        <title>Complete genome of the Arcobacter molluscorum type strain LMG 25693.</title>
        <authorList>
            <person name="Miller W.G."/>
            <person name="Yee E."/>
            <person name="Bono J.L."/>
        </authorList>
    </citation>
    <scope>NUCLEOTIDE SEQUENCE [LARGE SCALE GENOMIC DNA]</scope>
    <source>
        <strain evidence="1 4">CECT 7696</strain>
    </source>
</reference>
<reference evidence="2 3" key="1">
    <citation type="submission" date="2017-09" db="EMBL/GenBank/DDBJ databases">
        <title>Arcobacter canalis sp. nov., a new species isolated from a water canal contaminated with urban sewage.</title>
        <authorList>
            <person name="Perez-Cataluna A."/>
            <person name="Salas-Masso N."/>
            <person name="Figueras M.J."/>
        </authorList>
    </citation>
    <scope>NUCLEOTIDE SEQUENCE [LARGE SCALE GENOMIC DNA]</scope>
    <source>
        <strain evidence="2 3">F98-3</strain>
    </source>
</reference>
<dbReference type="SUPFAM" id="SSF53448">
    <property type="entry name" value="Nucleotide-diphospho-sugar transferases"/>
    <property type="match status" value="1"/>
</dbReference>
<evidence type="ECO:0000313" key="4">
    <source>
        <dbReference type="Proteomes" id="UP000262712"/>
    </source>
</evidence>
<dbReference type="Gene3D" id="3.90.550.10">
    <property type="entry name" value="Spore Coat Polysaccharide Biosynthesis Protein SpsA, Chain A"/>
    <property type="match status" value="1"/>
</dbReference>
<dbReference type="Proteomes" id="UP000221222">
    <property type="component" value="Unassembled WGS sequence"/>
</dbReference>
<proteinExistence type="predicted"/>
<dbReference type="EMBL" id="CP032098">
    <property type="protein sequence ID" value="AXX93549.1"/>
    <property type="molecule type" value="Genomic_DNA"/>
</dbReference>
<name>A0A2G1DG44_9BACT</name>
<organism evidence="2 3">
    <name type="scientific">Malaciobacter molluscorum LMG 25693</name>
    <dbReference type="NCBI Taxonomy" id="870501"/>
    <lineage>
        <taxon>Bacteria</taxon>
        <taxon>Pseudomonadati</taxon>
        <taxon>Campylobacterota</taxon>
        <taxon>Epsilonproteobacteria</taxon>
        <taxon>Campylobacterales</taxon>
        <taxon>Arcobacteraceae</taxon>
        <taxon>Malaciobacter</taxon>
    </lineage>
</organism>